<feature type="active site" evidence="4">
    <location>
        <position position="162"/>
    </location>
</feature>
<evidence type="ECO:0000256" key="4">
    <source>
        <dbReference type="PIRSR" id="PIRSR000103-1"/>
    </source>
</evidence>
<dbReference type="Proteomes" id="UP000636458">
    <property type="component" value="Unassembled WGS sequence"/>
</dbReference>
<comment type="caution">
    <text evidence="7">The sequence shown here is derived from an EMBL/GenBank/DDBJ whole genome shotgun (WGS) entry which is preliminary data.</text>
</comment>
<feature type="domain" description="6-phosphogluconate dehydrogenase NADP-binding" evidence="5">
    <location>
        <begin position="3"/>
        <end position="149"/>
    </location>
</feature>
<accession>A0A934SMU5</accession>
<dbReference type="SUPFAM" id="SSF48179">
    <property type="entry name" value="6-phosphogluconate dehydrogenase C-terminal domain-like"/>
    <property type="match status" value="1"/>
</dbReference>
<protein>
    <submittedName>
        <fullName evidence="7">NAD(P)-dependent oxidoreductase</fullName>
    </submittedName>
</protein>
<evidence type="ECO:0000313" key="7">
    <source>
        <dbReference type="EMBL" id="MBK4348281.1"/>
    </source>
</evidence>
<dbReference type="PANTHER" id="PTHR43060">
    <property type="entry name" value="3-HYDROXYISOBUTYRATE DEHYDROGENASE-LIKE 1, MITOCHONDRIAL-RELATED"/>
    <property type="match status" value="1"/>
</dbReference>
<dbReference type="InterPro" id="IPR029154">
    <property type="entry name" value="HIBADH-like_NADP-bd"/>
</dbReference>
<evidence type="ECO:0000259" key="6">
    <source>
        <dbReference type="Pfam" id="PF14833"/>
    </source>
</evidence>
<dbReference type="Pfam" id="PF14833">
    <property type="entry name" value="NAD_binding_11"/>
    <property type="match status" value="1"/>
</dbReference>
<keyword evidence="3" id="KW-0520">NAD</keyword>
<dbReference type="InterPro" id="IPR036291">
    <property type="entry name" value="NAD(P)-bd_dom_sf"/>
</dbReference>
<dbReference type="SUPFAM" id="SSF51735">
    <property type="entry name" value="NAD(P)-binding Rossmann-fold domains"/>
    <property type="match status" value="1"/>
</dbReference>
<dbReference type="GO" id="GO:0016491">
    <property type="term" value="F:oxidoreductase activity"/>
    <property type="evidence" value="ECO:0007669"/>
    <property type="project" value="UniProtKB-KW"/>
</dbReference>
<evidence type="ECO:0000256" key="1">
    <source>
        <dbReference type="ARBA" id="ARBA00009080"/>
    </source>
</evidence>
<dbReference type="InterPro" id="IPR015815">
    <property type="entry name" value="HIBADH-related"/>
</dbReference>
<evidence type="ECO:0000256" key="2">
    <source>
        <dbReference type="ARBA" id="ARBA00023002"/>
    </source>
</evidence>
<comment type="similarity">
    <text evidence="1">Belongs to the HIBADH-related family.</text>
</comment>
<dbReference type="InterPro" id="IPR008927">
    <property type="entry name" value="6-PGluconate_DH-like_C_sf"/>
</dbReference>
<keyword evidence="8" id="KW-1185">Reference proteome</keyword>
<sequence>MRSIGVLGLGRMGGPIAARLAAAGWPVSGFDPRAARAPGGTHSTAGSARELAASVDVLITVLPGRGETAAVMPDLLAAMAPGAIWLDLTSGDPALSERLAAAGIRSVGAPMGGGPAEAQAGSLTLFVGGAETDVESLRPLLETIASRIERAGERPQDGQIVKLLANLLWFGQAVAVTEALLLGVKLGLTLGAMRDILPRSAGGSSFMTTHLDRLLAGDYAETFGLDRCVEELDTLAALAETASTPFALSTLVAGLHREALATFGPVDGELLVAKLLEQRAGIDLSGEIDLSA</sequence>
<dbReference type="Gene3D" id="1.10.1040.10">
    <property type="entry name" value="N-(1-d-carboxylethyl)-l-norvaline Dehydrogenase, domain 2"/>
    <property type="match status" value="1"/>
</dbReference>
<evidence type="ECO:0000256" key="3">
    <source>
        <dbReference type="ARBA" id="ARBA00023027"/>
    </source>
</evidence>
<organism evidence="7 8">
    <name type="scientific">Lacisediminihabitans changchengi</name>
    <dbReference type="NCBI Taxonomy" id="2787634"/>
    <lineage>
        <taxon>Bacteria</taxon>
        <taxon>Bacillati</taxon>
        <taxon>Actinomycetota</taxon>
        <taxon>Actinomycetes</taxon>
        <taxon>Micrococcales</taxon>
        <taxon>Microbacteriaceae</taxon>
        <taxon>Lacisediminihabitans</taxon>
    </lineage>
</organism>
<reference evidence="7" key="1">
    <citation type="submission" date="2021-01" db="EMBL/GenBank/DDBJ databases">
        <title>Lacisediminihabitans sp. nov. strain G11-30, isolated from Antarctic Soil.</title>
        <authorList>
            <person name="Li J."/>
        </authorList>
    </citation>
    <scope>NUCLEOTIDE SEQUENCE</scope>
    <source>
        <strain evidence="7">G11-30</strain>
    </source>
</reference>
<feature type="domain" description="3-hydroxyisobutyrate dehydrogenase-like NAD-binding" evidence="6">
    <location>
        <begin position="158"/>
        <end position="267"/>
    </location>
</feature>
<proteinExistence type="inferred from homology"/>
<dbReference type="AlphaFoldDB" id="A0A934SMU5"/>
<dbReference type="InterPro" id="IPR006115">
    <property type="entry name" value="6PGDH_NADP-bd"/>
</dbReference>
<dbReference type="GO" id="GO:0050661">
    <property type="term" value="F:NADP binding"/>
    <property type="evidence" value="ECO:0007669"/>
    <property type="project" value="InterPro"/>
</dbReference>
<evidence type="ECO:0000313" key="8">
    <source>
        <dbReference type="Proteomes" id="UP000636458"/>
    </source>
</evidence>
<evidence type="ECO:0000259" key="5">
    <source>
        <dbReference type="Pfam" id="PF03446"/>
    </source>
</evidence>
<dbReference type="EMBL" id="JAEPES010000004">
    <property type="protein sequence ID" value="MBK4348281.1"/>
    <property type="molecule type" value="Genomic_DNA"/>
</dbReference>
<dbReference type="PIRSF" id="PIRSF000103">
    <property type="entry name" value="HIBADH"/>
    <property type="match status" value="1"/>
</dbReference>
<name>A0A934SMU5_9MICO</name>
<dbReference type="GO" id="GO:0051287">
    <property type="term" value="F:NAD binding"/>
    <property type="evidence" value="ECO:0007669"/>
    <property type="project" value="InterPro"/>
</dbReference>
<gene>
    <name evidence="7" type="ORF">IV501_11610</name>
</gene>
<dbReference type="Pfam" id="PF03446">
    <property type="entry name" value="NAD_binding_2"/>
    <property type="match status" value="1"/>
</dbReference>
<dbReference type="InterPro" id="IPR013328">
    <property type="entry name" value="6PGD_dom2"/>
</dbReference>
<dbReference type="PANTHER" id="PTHR43060:SF15">
    <property type="entry name" value="3-HYDROXYISOBUTYRATE DEHYDROGENASE-LIKE 1, MITOCHONDRIAL-RELATED"/>
    <property type="match status" value="1"/>
</dbReference>
<keyword evidence="2" id="KW-0560">Oxidoreductase</keyword>
<dbReference type="Gene3D" id="3.40.50.720">
    <property type="entry name" value="NAD(P)-binding Rossmann-like Domain"/>
    <property type="match status" value="1"/>
</dbReference>